<evidence type="ECO:0000256" key="5">
    <source>
        <dbReference type="ARBA" id="ARBA00022670"/>
    </source>
</evidence>
<comment type="catalytic activity">
    <reaction evidence="10">
        <text>[protein]-C-terminal L-amino acid-glycyl-phosphatidylethanolamide + H2O = [protein]-C-terminal L-amino acid-glycine + a 1,2-diacyl-sn-glycero-3-phosphoethanolamine</text>
        <dbReference type="Rhea" id="RHEA:67548"/>
        <dbReference type="Rhea" id="RHEA-COMP:17323"/>
        <dbReference type="Rhea" id="RHEA-COMP:17324"/>
        <dbReference type="ChEBI" id="CHEBI:15377"/>
        <dbReference type="ChEBI" id="CHEBI:64612"/>
        <dbReference type="ChEBI" id="CHEBI:172940"/>
        <dbReference type="ChEBI" id="CHEBI:172941"/>
    </reaction>
    <physiologicalReaction direction="left-to-right" evidence="10">
        <dbReference type="Rhea" id="RHEA:67549"/>
    </physiologicalReaction>
</comment>
<evidence type="ECO:0000256" key="2">
    <source>
        <dbReference type="ARBA" id="ARBA00010958"/>
    </source>
</evidence>
<keyword evidence="8" id="KW-0653">Protein transport</keyword>
<organism evidence="14 15">
    <name type="scientific">Elsinoe ampelina</name>
    <dbReference type="NCBI Taxonomy" id="302913"/>
    <lineage>
        <taxon>Eukaryota</taxon>
        <taxon>Fungi</taxon>
        <taxon>Dikarya</taxon>
        <taxon>Ascomycota</taxon>
        <taxon>Pezizomycotina</taxon>
        <taxon>Dothideomycetes</taxon>
        <taxon>Dothideomycetidae</taxon>
        <taxon>Myriangiales</taxon>
        <taxon>Elsinoaceae</taxon>
        <taxon>Elsinoe</taxon>
    </lineage>
</organism>
<comment type="function">
    <text evidence="11">Required for selective autophagic degradation of the nucleus (nucleophagy) as well as for mitophagy which contributes to regulate mitochondrial quantity and quality by eliminating the mitochondria to a basal level to fulfill cellular energy requirements and preventing excess ROS production.</text>
</comment>
<protein>
    <recommendedName>
        <fullName evidence="11">Cysteine protease</fullName>
        <ecNumber evidence="11">3.4.22.-</ecNumber>
    </recommendedName>
</protein>
<accession>A0A6A6G2Z0</accession>
<feature type="region of interest" description="Disordered" evidence="12">
    <location>
        <begin position="41"/>
        <end position="100"/>
    </location>
</feature>
<dbReference type="EC" id="3.4.22.-" evidence="11"/>
<sequence length="444" mass="49222">MNSNDITRYGKRFVQYFWDPLPANESTEPIWCLGERYNSHPIQPPQADQRSQSPPSTSSASSSLPSTVDTSSSTKEKDPETSSIDIIERTESAERDEALSKGWPGPFLDDVYTRIWLTYRNNFHSIAKSSDPAATSAMSFSTRLKQLGNIGGFTSDTGWGCMIRSGQSLLANTLAMLELGRDWRRGEQIEKETALVAQFADDPSAPFSIHRFVEHGAAACGKHPGEWFGPSATARCIQALVDAHHPSSLRVYVRPDDSDVYEDTFLSTAKGKDGTFKPTLILLGTRLGIDRINPLYHIALAQALTSPQSIGIAGGRPSSSHYFIGVQGDGYFYLDPHFTRPAINKKPTTEDVASCHTRRLRRIEVGEMDPSMLLGFLIRTEEDWKSWRRSIEDKERVKGKDGKGKGIIHVHDKEPAFGDEQMERESAVDDVVSCDDSDGETVTS</sequence>
<evidence type="ECO:0000313" key="15">
    <source>
        <dbReference type="Proteomes" id="UP000799538"/>
    </source>
</evidence>
<dbReference type="GO" id="GO:0019786">
    <property type="term" value="F:protein-phosphatidylethanolamide deconjugating activity"/>
    <property type="evidence" value="ECO:0007669"/>
    <property type="project" value="InterPro"/>
</dbReference>
<proteinExistence type="inferred from homology"/>
<dbReference type="GO" id="GO:0000423">
    <property type="term" value="P:mitophagy"/>
    <property type="evidence" value="ECO:0007669"/>
    <property type="project" value="TreeGrafter"/>
</dbReference>
<dbReference type="Pfam" id="PF03416">
    <property type="entry name" value="Peptidase_C54"/>
    <property type="match status" value="1"/>
</dbReference>
<dbReference type="GO" id="GO:0000045">
    <property type="term" value="P:autophagosome assembly"/>
    <property type="evidence" value="ECO:0007669"/>
    <property type="project" value="TreeGrafter"/>
</dbReference>
<evidence type="ECO:0000256" key="9">
    <source>
        <dbReference type="ARBA" id="ARBA00023006"/>
    </source>
</evidence>
<feature type="compositionally biased region" description="Basic and acidic residues" evidence="12">
    <location>
        <begin position="74"/>
        <end position="99"/>
    </location>
</feature>
<dbReference type="GO" id="GO:0005634">
    <property type="term" value="C:nucleus"/>
    <property type="evidence" value="ECO:0007669"/>
    <property type="project" value="UniProtKB-SubCell"/>
</dbReference>
<keyword evidence="3" id="KW-0813">Transport</keyword>
<evidence type="ECO:0000256" key="4">
    <source>
        <dbReference type="ARBA" id="ARBA00022490"/>
    </source>
</evidence>
<comment type="similarity">
    <text evidence="2 11">Belongs to the peptidase C54 family.</text>
</comment>
<gene>
    <name evidence="14" type="ORF">BDZ85DRAFT_36712</name>
</gene>
<name>A0A6A6G2Z0_9PEZI</name>
<keyword evidence="4 11" id="KW-0963">Cytoplasm</keyword>
<dbReference type="GO" id="GO:0000407">
    <property type="term" value="C:phagophore assembly site"/>
    <property type="evidence" value="ECO:0007669"/>
    <property type="project" value="UniProtKB-SubCell"/>
</dbReference>
<dbReference type="OrthoDB" id="2960936at2759"/>
<dbReference type="PANTHER" id="PTHR22624:SF49">
    <property type="entry name" value="CYSTEINE PROTEASE"/>
    <property type="match status" value="1"/>
</dbReference>
<keyword evidence="7" id="KW-0788">Thiol protease</keyword>
<dbReference type="InterPro" id="IPR038765">
    <property type="entry name" value="Papain-like_cys_pep_sf"/>
</dbReference>
<dbReference type="GO" id="GO:0004197">
    <property type="term" value="F:cysteine-type endopeptidase activity"/>
    <property type="evidence" value="ECO:0007669"/>
    <property type="project" value="TreeGrafter"/>
</dbReference>
<keyword evidence="11" id="KW-0539">Nucleus</keyword>
<feature type="compositionally biased region" description="Acidic residues" evidence="12">
    <location>
        <begin position="432"/>
        <end position="444"/>
    </location>
</feature>
<evidence type="ECO:0000256" key="11">
    <source>
        <dbReference type="RuleBase" id="RU363115"/>
    </source>
</evidence>
<keyword evidence="5 11" id="KW-0645">Protease</keyword>
<keyword evidence="15" id="KW-1185">Reference proteome</keyword>
<feature type="compositionally biased region" description="Basic and acidic residues" evidence="12">
    <location>
        <begin position="397"/>
        <end position="427"/>
    </location>
</feature>
<evidence type="ECO:0000256" key="7">
    <source>
        <dbReference type="ARBA" id="ARBA00022807"/>
    </source>
</evidence>
<evidence type="ECO:0000256" key="12">
    <source>
        <dbReference type="SAM" id="MobiDB-lite"/>
    </source>
</evidence>
<dbReference type="GO" id="GO:0034727">
    <property type="term" value="P:piecemeal microautophagy of the nucleus"/>
    <property type="evidence" value="ECO:0007669"/>
    <property type="project" value="TreeGrafter"/>
</dbReference>
<dbReference type="GO" id="GO:0015031">
    <property type="term" value="P:protein transport"/>
    <property type="evidence" value="ECO:0007669"/>
    <property type="project" value="UniProtKB-KW"/>
</dbReference>
<dbReference type="InterPro" id="IPR046792">
    <property type="entry name" value="Peptidase_C54_cat"/>
</dbReference>
<evidence type="ECO:0000313" key="14">
    <source>
        <dbReference type="EMBL" id="KAF2219929.1"/>
    </source>
</evidence>
<comment type="subcellular location">
    <subcellularLocation>
        <location evidence="11">Nucleus</location>
    </subcellularLocation>
    <subcellularLocation>
        <location evidence="11">Cytoplasm</location>
    </subcellularLocation>
    <subcellularLocation>
        <location evidence="1">Preautophagosomal structure</location>
    </subcellularLocation>
</comment>
<dbReference type="GO" id="GO:0035973">
    <property type="term" value="P:aggrephagy"/>
    <property type="evidence" value="ECO:0007669"/>
    <property type="project" value="TreeGrafter"/>
</dbReference>
<dbReference type="EMBL" id="ML992514">
    <property type="protein sequence ID" value="KAF2219929.1"/>
    <property type="molecule type" value="Genomic_DNA"/>
</dbReference>
<feature type="compositionally biased region" description="Low complexity" evidence="12">
    <location>
        <begin position="51"/>
        <end position="73"/>
    </location>
</feature>
<evidence type="ECO:0000256" key="8">
    <source>
        <dbReference type="ARBA" id="ARBA00022927"/>
    </source>
</evidence>
<evidence type="ECO:0000259" key="13">
    <source>
        <dbReference type="Pfam" id="PF03416"/>
    </source>
</evidence>
<dbReference type="Proteomes" id="UP000799538">
    <property type="component" value="Unassembled WGS sequence"/>
</dbReference>
<evidence type="ECO:0000256" key="1">
    <source>
        <dbReference type="ARBA" id="ARBA00004329"/>
    </source>
</evidence>
<feature type="region of interest" description="Disordered" evidence="12">
    <location>
        <begin position="397"/>
        <end position="444"/>
    </location>
</feature>
<evidence type="ECO:0000256" key="6">
    <source>
        <dbReference type="ARBA" id="ARBA00022801"/>
    </source>
</evidence>
<dbReference type="SUPFAM" id="SSF54001">
    <property type="entry name" value="Cysteine proteinases"/>
    <property type="match status" value="1"/>
</dbReference>
<dbReference type="InterPro" id="IPR005078">
    <property type="entry name" value="Peptidase_C54"/>
</dbReference>
<dbReference type="PANTHER" id="PTHR22624">
    <property type="entry name" value="CYSTEINE PROTEASE ATG4"/>
    <property type="match status" value="1"/>
</dbReference>
<dbReference type="GO" id="GO:0016485">
    <property type="term" value="P:protein processing"/>
    <property type="evidence" value="ECO:0007669"/>
    <property type="project" value="TreeGrafter"/>
</dbReference>
<dbReference type="AlphaFoldDB" id="A0A6A6G2Z0"/>
<evidence type="ECO:0000256" key="3">
    <source>
        <dbReference type="ARBA" id="ARBA00022448"/>
    </source>
</evidence>
<reference evidence="15" key="1">
    <citation type="journal article" date="2020" name="Stud. Mycol.">
        <title>101 Dothideomycetes genomes: A test case for predicting lifestyles and emergence of pathogens.</title>
        <authorList>
            <person name="Haridas S."/>
            <person name="Albert R."/>
            <person name="Binder M."/>
            <person name="Bloem J."/>
            <person name="LaButti K."/>
            <person name="Salamov A."/>
            <person name="Andreopoulos B."/>
            <person name="Baker S."/>
            <person name="Barry K."/>
            <person name="Bills G."/>
            <person name="Bluhm B."/>
            <person name="Cannon C."/>
            <person name="Castanera R."/>
            <person name="Culley D."/>
            <person name="Daum C."/>
            <person name="Ezra D."/>
            <person name="Gonzalez J."/>
            <person name="Henrissat B."/>
            <person name="Kuo A."/>
            <person name="Liang C."/>
            <person name="Lipzen A."/>
            <person name="Lutzoni F."/>
            <person name="Magnuson J."/>
            <person name="Mondo S."/>
            <person name="Nolan M."/>
            <person name="Ohm R."/>
            <person name="Pangilinan J."/>
            <person name="Park H.-J."/>
            <person name="Ramirez L."/>
            <person name="Alfaro M."/>
            <person name="Sun H."/>
            <person name="Tritt A."/>
            <person name="Yoshinaga Y."/>
            <person name="Zwiers L.-H."/>
            <person name="Turgeon B."/>
            <person name="Goodwin S."/>
            <person name="Spatafora J."/>
            <person name="Crous P."/>
            <person name="Grigoriev I."/>
        </authorList>
    </citation>
    <scope>NUCLEOTIDE SEQUENCE [LARGE SCALE GENOMIC DNA]</scope>
    <source>
        <strain evidence="15">CECT 20119</strain>
    </source>
</reference>
<keyword evidence="6 11" id="KW-0378">Hydrolase</keyword>
<feature type="domain" description="Peptidase C54 catalytic" evidence="13">
    <location>
        <begin position="107"/>
        <end position="389"/>
    </location>
</feature>
<keyword evidence="9" id="KW-0072">Autophagy</keyword>
<evidence type="ECO:0000256" key="10">
    <source>
        <dbReference type="ARBA" id="ARBA00029362"/>
    </source>
</evidence>